<gene>
    <name evidence="1" type="ORF">COPCOM_03003</name>
</gene>
<dbReference type="EMBL" id="ABVR01000042">
    <property type="protein sequence ID" value="EEG88913.1"/>
    <property type="molecule type" value="Genomic_DNA"/>
</dbReference>
<proteinExistence type="predicted"/>
<accession>C0BCW2</accession>
<dbReference type="Proteomes" id="UP000003793">
    <property type="component" value="Unassembled WGS sequence"/>
</dbReference>
<protein>
    <submittedName>
        <fullName evidence="1">Uncharacterized protein</fullName>
    </submittedName>
</protein>
<sequence length="42" mass="4671">MRTQKLQGLSKASGTLTFSLFFLHYDLVYGASETNGTHCAYL</sequence>
<reference evidence="1 2" key="2">
    <citation type="submission" date="2009-03" db="EMBL/GenBank/DDBJ databases">
        <title>Draft genome sequence of Coprococcus comes (ATCC 27758).</title>
        <authorList>
            <person name="Sudarsanam P."/>
            <person name="Ley R."/>
            <person name="Guruge J."/>
            <person name="Turnbaugh P.J."/>
            <person name="Mahowald M."/>
            <person name="Liep D."/>
            <person name="Gordon J."/>
        </authorList>
    </citation>
    <scope>NUCLEOTIDE SEQUENCE [LARGE SCALE GENOMIC DNA]</scope>
    <source>
        <strain evidence="1 2">ATCC 27758</strain>
    </source>
</reference>
<evidence type="ECO:0000313" key="2">
    <source>
        <dbReference type="Proteomes" id="UP000003793"/>
    </source>
</evidence>
<name>C0BCW2_9FIRM</name>
<evidence type="ECO:0000313" key="1">
    <source>
        <dbReference type="EMBL" id="EEG88913.1"/>
    </source>
</evidence>
<reference evidence="1 2" key="1">
    <citation type="submission" date="2009-02" db="EMBL/GenBank/DDBJ databases">
        <authorList>
            <person name="Fulton L."/>
            <person name="Clifton S."/>
            <person name="Fulton B."/>
            <person name="Xu J."/>
            <person name="Minx P."/>
            <person name="Pepin K.H."/>
            <person name="Johnson M."/>
            <person name="Bhonagiri V."/>
            <person name="Nash W.E."/>
            <person name="Mardis E.R."/>
            <person name="Wilson R.K."/>
        </authorList>
    </citation>
    <scope>NUCLEOTIDE SEQUENCE [LARGE SCALE GENOMIC DNA]</scope>
    <source>
        <strain evidence="1 2">ATCC 27758</strain>
    </source>
</reference>
<organism evidence="1 2">
    <name type="scientific">Coprococcus comes ATCC 27758</name>
    <dbReference type="NCBI Taxonomy" id="470146"/>
    <lineage>
        <taxon>Bacteria</taxon>
        <taxon>Bacillati</taxon>
        <taxon>Bacillota</taxon>
        <taxon>Clostridia</taxon>
        <taxon>Lachnospirales</taxon>
        <taxon>Lachnospiraceae</taxon>
        <taxon>Coprococcus</taxon>
    </lineage>
</organism>
<comment type="caution">
    <text evidence="1">The sequence shown here is derived from an EMBL/GenBank/DDBJ whole genome shotgun (WGS) entry which is preliminary data.</text>
</comment>
<dbReference type="HOGENOM" id="CLU_3250049_0_0_9"/>
<dbReference type="AlphaFoldDB" id="C0BCW2"/>